<feature type="transmembrane region" description="Helical" evidence="1">
    <location>
        <begin position="12"/>
        <end position="31"/>
    </location>
</feature>
<accession>A0A2P8G2I2</accession>
<dbReference type="EMBL" id="PYGK01000008">
    <property type="protein sequence ID" value="PSL28183.1"/>
    <property type="molecule type" value="Genomic_DNA"/>
</dbReference>
<proteinExistence type="predicted"/>
<keyword evidence="1" id="KW-1133">Transmembrane helix</keyword>
<name>A0A2P8G2I2_9BACT</name>
<dbReference type="AlphaFoldDB" id="A0A2P8G2I2"/>
<dbReference type="Proteomes" id="UP000240978">
    <property type="component" value="Unassembled WGS sequence"/>
</dbReference>
<sequence>MAESSRWTKLAPWYITIVSTFALVLVSYYLYVNIEWFKKSAVEDKELMKDPNYLIFIYSSHLSMLKRSLGIITGIAITFIGLAVSFHALEKTTEVDLTGFAKLTTFSPGLFAILFGCYLISQSIDSKDSIEFAKPQTEGAHNTQTSESGK</sequence>
<evidence type="ECO:0000313" key="2">
    <source>
        <dbReference type="EMBL" id="PSL28183.1"/>
    </source>
</evidence>
<reference evidence="2 3" key="1">
    <citation type="submission" date="2018-03" db="EMBL/GenBank/DDBJ databases">
        <title>Genomic Encyclopedia of Archaeal and Bacterial Type Strains, Phase II (KMG-II): from individual species to whole genera.</title>
        <authorList>
            <person name="Goeker M."/>
        </authorList>
    </citation>
    <scope>NUCLEOTIDE SEQUENCE [LARGE SCALE GENOMIC DNA]</scope>
    <source>
        <strain evidence="2 3">DSM 18107</strain>
    </source>
</reference>
<feature type="transmembrane region" description="Helical" evidence="1">
    <location>
        <begin position="100"/>
        <end position="120"/>
    </location>
</feature>
<keyword evidence="3" id="KW-1185">Reference proteome</keyword>
<comment type="caution">
    <text evidence="2">The sequence shown here is derived from an EMBL/GenBank/DDBJ whole genome shotgun (WGS) entry which is preliminary data.</text>
</comment>
<dbReference type="OrthoDB" id="1448129at2"/>
<organism evidence="2 3">
    <name type="scientific">Chitinophaga ginsengisoli</name>
    <dbReference type="NCBI Taxonomy" id="363837"/>
    <lineage>
        <taxon>Bacteria</taxon>
        <taxon>Pseudomonadati</taxon>
        <taxon>Bacteroidota</taxon>
        <taxon>Chitinophagia</taxon>
        <taxon>Chitinophagales</taxon>
        <taxon>Chitinophagaceae</taxon>
        <taxon>Chitinophaga</taxon>
    </lineage>
</organism>
<keyword evidence="1" id="KW-0472">Membrane</keyword>
<dbReference type="RefSeq" id="WP_106603652.1">
    <property type="nucleotide sequence ID" value="NZ_PYGK01000008.1"/>
</dbReference>
<protein>
    <submittedName>
        <fullName evidence="2">Uncharacterized protein</fullName>
    </submittedName>
</protein>
<evidence type="ECO:0000256" key="1">
    <source>
        <dbReference type="SAM" id="Phobius"/>
    </source>
</evidence>
<keyword evidence="1" id="KW-0812">Transmembrane</keyword>
<feature type="transmembrane region" description="Helical" evidence="1">
    <location>
        <begin position="69"/>
        <end position="88"/>
    </location>
</feature>
<evidence type="ECO:0000313" key="3">
    <source>
        <dbReference type="Proteomes" id="UP000240978"/>
    </source>
</evidence>
<gene>
    <name evidence="2" type="ORF">CLV42_108102</name>
</gene>